<feature type="domain" description="Small ribosomal subunit protein uS15 N-terminal" evidence="8">
    <location>
        <begin position="1"/>
        <end position="60"/>
    </location>
</feature>
<dbReference type="GO" id="GO:0003735">
    <property type="term" value="F:structural constituent of ribosome"/>
    <property type="evidence" value="ECO:0007669"/>
    <property type="project" value="InterPro"/>
</dbReference>
<evidence type="ECO:0000259" key="8">
    <source>
        <dbReference type="SMART" id="SM01386"/>
    </source>
</evidence>
<dbReference type="Pfam" id="PF08069">
    <property type="entry name" value="Ribosomal_S13_N"/>
    <property type="match status" value="1"/>
</dbReference>
<comment type="function">
    <text evidence="6">Component of the small ribosomal subunit. The ribosome is a large ribonucleoprotein complex responsible for the synthesis of proteins in the cell. Part of the small subunit (SSU) processome, first precursor of the small eukaryotic ribosomal subunit. During the assembly of the SSU processome in the nucleolus, many ribosome biogenesis factors, an RNA chaperone and ribosomal proteins associate with the nascent pre-rRNA and work in concert to generate RNA folding, modifications, rearrangements and cleavage as well as targeted degradation of pre-ribosomal RNA by the RNA exosome.</text>
</comment>
<organism evidence="9 10">
    <name type="scientific">Lynx pardinus</name>
    <name type="common">Iberian lynx</name>
    <name type="synonym">Felis pardina</name>
    <dbReference type="NCBI Taxonomy" id="191816"/>
    <lineage>
        <taxon>Eukaryota</taxon>
        <taxon>Metazoa</taxon>
        <taxon>Chordata</taxon>
        <taxon>Craniata</taxon>
        <taxon>Vertebrata</taxon>
        <taxon>Euteleostomi</taxon>
        <taxon>Mammalia</taxon>
        <taxon>Eutheria</taxon>
        <taxon>Laurasiatheria</taxon>
        <taxon>Carnivora</taxon>
        <taxon>Feliformia</taxon>
        <taxon>Felidae</taxon>
        <taxon>Felinae</taxon>
        <taxon>Lynx</taxon>
    </lineage>
</organism>
<keyword evidence="3" id="KW-0687">Ribonucleoprotein</keyword>
<dbReference type="FunFam" id="4.10.860.130:FF:000001">
    <property type="entry name" value="40S ribosomal protein S13"/>
    <property type="match status" value="1"/>
</dbReference>
<evidence type="ECO:0000313" key="10">
    <source>
        <dbReference type="Proteomes" id="UP000386466"/>
    </source>
</evidence>
<evidence type="ECO:0000313" key="9">
    <source>
        <dbReference type="EMBL" id="VFV33487.1"/>
    </source>
</evidence>
<comment type="similarity">
    <text evidence="1">Belongs to the universal ribosomal protein uS15 family.</text>
</comment>
<dbReference type="InterPro" id="IPR012606">
    <property type="entry name" value="Ribosomal_uS15_N"/>
</dbReference>
<protein>
    <recommendedName>
        <fullName evidence="4">Small ribosomal subunit protein uS15</fullName>
    </recommendedName>
    <alternativeName>
        <fullName evidence="5">40S ribosomal protein S13</fullName>
    </alternativeName>
</protein>
<dbReference type="PANTHER" id="PTHR11885">
    <property type="entry name" value="RIBOSOMAL PROTEIN S15P/S13E"/>
    <property type="match status" value="1"/>
</dbReference>
<evidence type="ECO:0000256" key="5">
    <source>
        <dbReference type="ARBA" id="ARBA00035470"/>
    </source>
</evidence>
<evidence type="ECO:0000256" key="3">
    <source>
        <dbReference type="ARBA" id="ARBA00023274"/>
    </source>
</evidence>
<evidence type="ECO:0000256" key="1">
    <source>
        <dbReference type="ARBA" id="ARBA00008434"/>
    </source>
</evidence>
<dbReference type="SMART" id="SM01386">
    <property type="entry name" value="Ribosomal_S13_N"/>
    <property type="match status" value="1"/>
</dbReference>
<gene>
    <name evidence="9" type="ORF">LYPA_23C013572</name>
</gene>
<dbReference type="Gene3D" id="4.10.860.130">
    <property type="match status" value="1"/>
</dbReference>
<dbReference type="GO" id="GO:0005730">
    <property type="term" value="C:nucleolus"/>
    <property type="evidence" value="ECO:0007669"/>
    <property type="project" value="TreeGrafter"/>
</dbReference>
<evidence type="ECO:0000256" key="4">
    <source>
        <dbReference type="ARBA" id="ARBA00035165"/>
    </source>
</evidence>
<dbReference type="InterPro" id="IPR023029">
    <property type="entry name" value="Ribosomal_uS15_arc_euk"/>
</dbReference>
<reference evidence="9 10" key="1">
    <citation type="submission" date="2019-01" db="EMBL/GenBank/DDBJ databases">
        <authorList>
            <person name="Alioto T."/>
            <person name="Alioto T."/>
        </authorList>
    </citation>
    <scope>NUCLEOTIDE SEQUENCE [LARGE SCALE GENOMIC DNA]</scope>
</reference>
<dbReference type="GO" id="GO:0022627">
    <property type="term" value="C:cytosolic small ribosomal subunit"/>
    <property type="evidence" value="ECO:0007669"/>
    <property type="project" value="TreeGrafter"/>
</dbReference>
<dbReference type="PANTHER" id="PTHR11885:SF20">
    <property type="entry name" value="SMALL RIBOSOMAL SUBUNIT PROTEIN US15"/>
    <property type="match status" value="1"/>
</dbReference>
<evidence type="ECO:0000256" key="6">
    <source>
        <dbReference type="ARBA" id="ARBA00045441"/>
    </source>
</evidence>
<dbReference type="EMBL" id="CAAGRJ010018046">
    <property type="protein sequence ID" value="VFV33487.1"/>
    <property type="molecule type" value="Genomic_DNA"/>
</dbReference>
<proteinExistence type="inferred from homology"/>
<comment type="subunit">
    <text evidence="7">Component of the small ribosomal subunit. Part of the small subunit (SSU) processome, composed of more than 70 proteins and the RNA chaperone small nucleolar RNA (snoRNA) U3.</text>
</comment>
<keyword evidence="10" id="KW-1185">Reference proteome</keyword>
<name>A0A485NLM5_LYNPA</name>
<evidence type="ECO:0000256" key="2">
    <source>
        <dbReference type="ARBA" id="ARBA00022980"/>
    </source>
</evidence>
<accession>A0A485NLM5</accession>
<dbReference type="Proteomes" id="UP000386466">
    <property type="component" value="Unassembled WGS sequence"/>
</dbReference>
<dbReference type="AlphaFoldDB" id="A0A485NLM5"/>
<sequence length="119" mass="13444">MSRVHAPRKGLSHWALPYRCSVPTWLELTSDDARQQIYKLGKEDLTPSQIGVILRDSHRVAQVRFVTGTNVLRILKSEGLAPDLPEDLYHLTKKPVAVRNLSHNWKYESSTASALVAEI</sequence>
<dbReference type="GO" id="GO:0006412">
    <property type="term" value="P:translation"/>
    <property type="evidence" value="ECO:0007669"/>
    <property type="project" value="InterPro"/>
</dbReference>
<keyword evidence="2 9" id="KW-0689">Ribosomal protein</keyword>
<evidence type="ECO:0000256" key="7">
    <source>
        <dbReference type="ARBA" id="ARBA00046547"/>
    </source>
</evidence>
<dbReference type="GO" id="GO:0070181">
    <property type="term" value="F:small ribosomal subunit rRNA binding"/>
    <property type="evidence" value="ECO:0007669"/>
    <property type="project" value="TreeGrafter"/>
</dbReference>